<dbReference type="PANTHER" id="PTHR35204">
    <property type="entry name" value="YALI0A21131P"/>
    <property type="match status" value="1"/>
</dbReference>
<feature type="region of interest" description="Disordered" evidence="1">
    <location>
        <begin position="1"/>
        <end position="20"/>
    </location>
</feature>
<evidence type="ECO:0000256" key="1">
    <source>
        <dbReference type="SAM" id="MobiDB-lite"/>
    </source>
</evidence>
<feature type="compositionally biased region" description="Polar residues" evidence="1">
    <location>
        <begin position="1"/>
        <end position="14"/>
    </location>
</feature>
<gene>
    <name evidence="4" type="ORF">BON22_2245</name>
    <name evidence="3" type="ORF">CYFA0S_05e00518g</name>
</gene>
<keyword evidence="2" id="KW-1133">Transmembrane helix</keyword>
<dbReference type="InterPro" id="IPR038921">
    <property type="entry name" value="YOR389W-like"/>
</dbReference>
<proteinExistence type="predicted"/>
<accession>A0A061B0C5</accession>
<name>A0A061B0C5_CYBFA</name>
<reference evidence="5" key="2">
    <citation type="journal article" date="2017" name="Genome Announc.">
        <title>Genome sequences of Cyberlindnera fabianii 65, Pichia kudriavzevii 129, and Saccharomyces cerevisiae 131 isolated from fermented masau fruits in Zimbabwe.</title>
        <authorList>
            <person name="van Rijswijck I.M.H."/>
            <person name="Derks M.F.L."/>
            <person name="Abee T."/>
            <person name="de Ridder D."/>
            <person name="Smid E.J."/>
        </authorList>
    </citation>
    <scope>NUCLEOTIDE SEQUENCE [LARGE SCALE GENOMIC DNA]</scope>
    <source>
        <strain evidence="5">65</strain>
    </source>
</reference>
<keyword evidence="2" id="KW-0472">Membrane</keyword>
<evidence type="ECO:0000313" key="5">
    <source>
        <dbReference type="Proteomes" id="UP000189513"/>
    </source>
</evidence>
<evidence type="ECO:0000256" key="2">
    <source>
        <dbReference type="SAM" id="Phobius"/>
    </source>
</evidence>
<organism evidence="3">
    <name type="scientific">Cyberlindnera fabianii</name>
    <name type="common">Yeast</name>
    <name type="synonym">Hansenula fabianii</name>
    <dbReference type="NCBI Taxonomy" id="36022"/>
    <lineage>
        <taxon>Eukaryota</taxon>
        <taxon>Fungi</taxon>
        <taxon>Dikarya</taxon>
        <taxon>Ascomycota</taxon>
        <taxon>Saccharomycotina</taxon>
        <taxon>Saccharomycetes</taxon>
        <taxon>Phaffomycetales</taxon>
        <taxon>Phaffomycetaceae</taxon>
        <taxon>Cyberlindnera</taxon>
    </lineage>
</organism>
<dbReference type="OMA" id="DEICYTP"/>
<dbReference type="AlphaFoldDB" id="A0A061B0C5"/>
<dbReference type="EMBL" id="LK052890">
    <property type="protein sequence ID" value="CDR40440.1"/>
    <property type="molecule type" value="Genomic_DNA"/>
</dbReference>
<keyword evidence="5" id="KW-1185">Reference proteome</keyword>
<reference evidence="3" key="1">
    <citation type="journal article" date="2014" name="Genome Announc.">
        <title>Genome sequence of the yeast Cyberlindnera fabianii (Hansenula fabianii).</title>
        <authorList>
            <person name="Freel K.C."/>
            <person name="Sarilar V."/>
            <person name="Neuveglise C."/>
            <person name="Devillers H."/>
            <person name="Friedrich A."/>
            <person name="Schacherer J."/>
        </authorList>
    </citation>
    <scope>NUCLEOTIDE SEQUENCE</scope>
    <source>
        <strain evidence="3">YJS4271</strain>
    </source>
</reference>
<dbReference type="Proteomes" id="UP000189513">
    <property type="component" value="Unassembled WGS sequence"/>
</dbReference>
<feature type="region of interest" description="Disordered" evidence="1">
    <location>
        <begin position="134"/>
        <end position="188"/>
    </location>
</feature>
<keyword evidence="2" id="KW-0812">Transmembrane</keyword>
<evidence type="ECO:0000313" key="4">
    <source>
        <dbReference type="EMBL" id="ONH68084.1"/>
    </source>
</evidence>
<feature type="compositionally biased region" description="Gly residues" evidence="1">
    <location>
        <begin position="151"/>
        <end position="176"/>
    </location>
</feature>
<protein>
    <submittedName>
        <fullName evidence="3">CYFA0S05e00518g1_1</fullName>
    </submittedName>
</protein>
<reference evidence="4" key="3">
    <citation type="submission" date="2017-01" db="EMBL/GenBank/DDBJ databases">
        <authorList>
            <person name="Mah S.A."/>
            <person name="Swanson W.J."/>
            <person name="Moy G.W."/>
            <person name="Vacquier V.D."/>
        </authorList>
    </citation>
    <scope>NUCLEOTIDE SEQUENCE [LARGE SCALE GENOMIC DNA]</scope>
    <source>
        <strain evidence="4">65</strain>
    </source>
</reference>
<dbReference type="PANTHER" id="PTHR35204:SF1">
    <property type="entry name" value="ENTEROTOXIN"/>
    <property type="match status" value="1"/>
</dbReference>
<dbReference type="EMBL" id="MPUK01000003">
    <property type="protein sequence ID" value="ONH68084.1"/>
    <property type="molecule type" value="Genomic_DNA"/>
</dbReference>
<dbReference type="STRING" id="36022.A0A061B0C5"/>
<feature type="transmembrane region" description="Helical" evidence="2">
    <location>
        <begin position="27"/>
        <end position="44"/>
    </location>
</feature>
<sequence>MRSGYTLLTGSSEELSPDSKTKRRNRIVLLSAGITCAVLALYTLNPFHRAPHSPKPAELDSFLKPITLENASAVFNTVQGALRAKNSQIQPIGVGFIPAYIPEGTLLYHGNGDGEVPDGPEWIAMDHEFSYNFIGDRANPKGNRTDDRHGPPGGHKGPGDGHGGGKNSSRGGGKWGKGNPLNPSNDHTTLFTFQVTKPLTRMILFDGSSAAKTDTGEMDQQGILARMDPEGSVNERTAADKICSWGKKFGLDGYIRIENGFEGVICDFKDKLAVVSNLKIEWSNDTLGLPLEFEGAKGDDYGNLTSQIKAMASYDWTKQGNIHDKREGRIQLDFRGFQTPVNKTYVSPDTYLRRILNISDDVKEEIITGLETFLIKGSNPSAGTDWQLMTTEIVDKFAPLLQMLNRSVSTFSEDESSLLNTAKNLTVFSNNFVRRFMNHEYANDSEAQLLHAKADAVNEYVHFLQEPQSESEILIYSSLYTVTSSIVDVMFSSFLAGRDMLQTHYLKEAPLAGHIDQLKALKAQISRVISTIQWESTFYRCDRVCDWDEICYTPSWGPSPLGWGGNWGTHEENGRNRIDNPLQCISYRTILNERRRDH</sequence>
<evidence type="ECO:0000313" key="3">
    <source>
        <dbReference type="EMBL" id="CDR40440.1"/>
    </source>
</evidence>
<dbReference type="OrthoDB" id="10261782at2759"/>
<dbReference type="VEuPathDB" id="FungiDB:BON22_2245"/>